<feature type="compositionally biased region" description="Basic and acidic residues" evidence="1">
    <location>
        <begin position="50"/>
        <end position="60"/>
    </location>
</feature>
<gene>
    <name evidence="2" type="ORF">GIB67_008791</name>
</gene>
<evidence type="ECO:0000313" key="3">
    <source>
        <dbReference type="Proteomes" id="UP000541444"/>
    </source>
</evidence>
<comment type="caution">
    <text evidence="2">The sequence shown here is derived from an EMBL/GenBank/DDBJ whole genome shotgun (WGS) entry which is preliminary data.</text>
</comment>
<name>A0A7J7P5L6_9MAGN</name>
<feature type="region of interest" description="Disordered" evidence="1">
    <location>
        <begin position="38"/>
        <end position="65"/>
    </location>
</feature>
<sequence length="196" mass="21433">MKYTGGLSELKLFTVVNIEDATVKAIAIERKYLKSDKEDDKNKSGYKSSCKNEHKGESKGEGSSFKENYCSHCKARIRSTDLAIAALLKSSESGCITMTNRHSSAWDEEIQVPLLQSYHNVTGAYKLTGVIAMHFGDARGRNLLALVTCICIGTVSPQSIISDEMQAIEQGLKLAGMKVEVEIEATEVFAVTVGFK</sequence>
<proteinExistence type="predicted"/>
<dbReference type="Proteomes" id="UP000541444">
    <property type="component" value="Unassembled WGS sequence"/>
</dbReference>
<accession>A0A7J7P5L6</accession>
<evidence type="ECO:0000256" key="1">
    <source>
        <dbReference type="SAM" id="MobiDB-lite"/>
    </source>
</evidence>
<reference evidence="2 3" key="1">
    <citation type="journal article" date="2020" name="IScience">
        <title>Genome Sequencing of the Endangered Kingdonia uniflora (Circaeasteraceae, Ranunculales) Reveals Potential Mechanisms of Evolutionary Specialization.</title>
        <authorList>
            <person name="Sun Y."/>
            <person name="Deng T."/>
            <person name="Zhang A."/>
            <person name="Moore M.J."/>
            <person name="Landis J.B."/>
            <person name="Lin N."/>
            <person name="Zhang H."/>
            <person name="Zhang X."/>
            <person name="Huang J."/>
            <person name="Zhang X."/>
            <person name="Sun H."/>
            <person name="Wang H."/>
        </authorList>
    </citation>
    <scope>NUCLEOTIDE SEQUENCE [LARGE SCALE GENOMIC DNA]</scope>
    <source>
        <strain evidence="2">TB1705</strain>
        <tissue evidence="2">Leaf</tissue>
    </source>
</reference>
<protein>
    <submittedName>
        <fullName evidence="2">Uncharacterized protein</fullName>
    </submittedName>
</protein>
<organism evidence="2 3">
    <name type="scientific">Kingdonia uniflora</name>
    <dbReference type="NCBI Taxonomy" id="39325"/>
    <lineage>
        <taxon>Eukaryota</taxon>
        <taxon>Viridiplantae</taxon>
        <taxon>Streptophyta</taxon>
        <taxon>Embryophyta</taxon>
        <taxon>Tracheophyta</taxon>
        <taxon>Spermatophyta</taxon>
        <taxon>Magnoliopsida</taxon>
        <taxon>Ranunculales</taxon>
        <taxon>Circaeasteraceae</taxon>
        <taxon>Kingdonia</taxon>
    </lineage>
</organism>
<evidence type="ECO:0000313" key="2">
    <source>
        <dbReference type="EMBL" id="KAF6174736.1"/>
    </source>
</evidence>
<dbReference type="EMBL" id="JACGCM010000250">
    <property type="protein sequence ID" value="KAF6174736.1"/>
    <property type="molecule type" value="Genomic_DNA"/>
</dbReference>
<keyword evidence="3" id="KW-1185">Reference proteome</keyword>
<dbReference type="AlphaFoldDB" id="A0A7J7P5L6"/>